<name>A0A8K0WIZ8_9HYPO</name>
<keyword evidence="3" id="KW-1185">Reference proteome</keyword>
<accession>A0A8K0WIZ8</accession>
<evidence type="ECO:0000313" key="3">
    <source>
        <dbReference type="Proteomes" id="UP000813444"/>
    </source>
</evidence>
<evidence type="ECO:0000256" key="1">
    <source>
        <dbReference type="SAM" id="MobiDB-lite"/>
    </source>
</evidence>
<sequence>MDEPPDNEVYHQQPSGHCPLSTTTSNEITRCRVIDKKAVQFRVDQMKEMTHCVGQHAYHTGSHHSDSTVPVSNYCAATALTAVPKSASDNGTLFRSSLSHDFYQVMVGKADMDLYGWKQLIMWSIEHACVDEAERRELQAMWESQWKFFLENIMKIYGSDDKSRNGAYNTCP</sequence>
<proteinExistence type="predicted"/>
<feature type="compositionally biased region" description="Polar residues" evidence="1">
    <location>
        <begin position="10"/>
        <end position="22"/>
    </location>
</feature>
<dbReference type="Gene3D" id="3.20.20.140">
    <property type="entry name" value="Metal-dependent hydrolases"/>
    <property type="match status" value="1"/>
</dbReference>
<comment type="caution">
    <text evidence="2">The sequence shown here is derived from an EMBL/GenBank/DDBJ whole genome shotgun (WGS) entry which is preliminary data.</text>
</comment>
<protein>
    <submittedName>
        <fullName evidence="2">Uncharacterized protein</fullName>
    </submittedName>
</protein>
<dbReference type="Proteomes" id="UP000813444">
    <property type="component" value="Unassembled WGS sequence"/>
</dbReference>
<feature type="region of interest" description="Disordered" evidence="1">
    <location>
        <begin position="1"/>
        <end position="22"/>
    </location>
</feature>
<gene>
    <name evidence="2" type="ORF">B0I35DRAFT_197121</name>
</gene>
<dbReference type="SUPFAM" id="SSF51556">
    <property type="entry name" value="Metallo-dependent hydrolases"/>
    <property type="match status" value="1"/>
</dbReference>
<dbReference type="AlphaFoldDB" id="A0A8K0WIZ8"/>
<organism evidence="2 3">
    <name type="scientific">Stachybotrys elegans</name>
    <dbReference type="NCBI Taxonomy" id="80388"/>
    <lineage>
        <taxon>Eukaryota</taxon>
        <taxon>Fungi</taxon>
        <taxon>Dikarya</taxon>
        <taxon>Ascomycota</taxon>
        <taxon>Pezizomycotina</taxon>
        <taxon>Sordariomycetes</taxon>
        <taxon>Hypocreomycetidae</taxon>
        <taxon>Hypocreales</taxon>
        <taxon>Stachybotryaceae</taxon>
        <taxon>Stachybotrys</taxon>
    </lineage>
</organism>
<evidence type="ECO:0000313" key="2">
    <source>
        <dbReference type="EMBL" id="KAH7302889.1"/>
    </source>
</evidence>
<dbReference type="EMBL" id="JAGPNK010000048">
    <property type="protein sequence ID" value="KAH7302889.1"/>
    <property type="molecule type" value="Genomic_DNA"/>
</dbReference>
<dbReference type="InterPro" id="IPR032466">
    <property type="entry name" value="Metal_Hydrolase"/>
</dbReference>
<dbReference type="OrthoDB" id="7202371at2759"/>
<reference evidence="2" key="1">
    <citation type="journal article" date="2021" name="Nat. Commun.">
        <title>Genetic determinants of endophytism in the Arabidopsis root mycobiome.</title>
        <authorList>
            <person name="Mesny F."/>
            <person name="Miyauchi S."/>
            <person name="Thiergart T."/>
            <person name="Pickel B."/>
            <person name="Atanasova L."/>
            <person name="Karlsson M."/>
            <person name="Huettel B."/>
            <person name="Barry K.W."/>
            <person name="Haridas S."/>
            <person name="Chen C."/>
            <person name="Bauer D."/>
            <person name="Andreopoulos W."/>
            <person name="Pangilinan J."/>
            <person name="LaButti K."/>
            <person name="Riley R."/>
            <person name="Lipzen A."/>
            <person name="Clum A."/>
            <person name="Drula E."/>
            <person name="Henrissat B."/>
            <person name="Kohler A."/>
            <person name="Grigoriev I.V."/>
            <person name="Martin F.M."/>
            <person name="Hacquard S."/>
        </authorList>
    </citation>
    <scope>NUCLEOTIDE SEQUENCE</scope>
    <source>
        <strain evidence="2">MPI-CAGE-CH-0235</strain>
    </source>
</reference>